<dbReference type="NCBIfam" id="TIGR01494">
    <property type="entry name" value="ATPase_P-type"/>
    <property type="match status" value="1"/>
</dbReference>
<dbReference type="PROSITE" id="PS00154">
    <property type="entry name" value="ATPASE_E1_E2"/>
    <property type="match status" value="1"/>
</dbReference>
<dbReference type="GO" id="GO:0005886">
    <property type="term" value="C:plasma membrane"/>
    <property type="evidence" value="ECO:0007669"/>
    <property type="project" value="UniProtKB-SubCell"/>
</dbReference>
<evidence type="ECO:0000313" key="9">
    <source>
        <dbReference type="Proteomes" id="UP000681340"/>
    </source>
</evidence>
<evidence type="ECO:0000313" key="8">
    <source>
        <dbReference type="EMBL" id="GIM77773.1"/>
    </source>
</evidence>
<feature type="region of interest" description="Disordered" evidence="6">
    <location>
        <begin position="241"/>
        <end position="277"/>
    </location>
</feature>
<dbReference type="AlphaFoldDB" id="A0A919W2V0"/>
<dbReference type="EMBL" id="BOQL01000068">
    <property type="protein sequence ID" value="GIM77773.1"/>
    <property type="molecule type" value="Genomic_DNA"/>
</dbReference>
<keyword evidence="4 7" id="KW-1133">Transmembrane helix</keyword>
<gene>
    <name evidence="8" type="ORF">Aau02nite_77630</name>
</gene>
<dbReference type="Proteomes" id="UP000681340">
    <property type="component" value="Unassembled WGS sequence"/>
</dbReference>
<dbReference type="PANTHER" id="PTHR43294:SF21">
    <property type="entry name" value="CATION TRANSPORTING ATPASE"/>
    <property type="match status" value="1"/>
</dbReference>
<comment type="caution">
    <text evidence="8">The sequence shown here is derived from an EMBL/GenBank/DDBJ whole genome shotgun (WGS) entry which is preliminary data.</text>
</comment>
<proteinExistence type="predicted"/>
<keyword evidence="2" id="KW-1003">Cell membrane</keyword>
<evidence type="ECO:0000256" key="4">
    <source>
        <dbReference type="ARBA" id="ARBA00022989"/>
    </source>
</evidence>
<dbReference type="GO" id="GO:0016887">
    <property type="term" value="F:ATP hydrolysis activity"/>
    <property type="evidence" value="ECO:0007669"/>
    <property type="project" value="InterPro"/>
</dbReference>
<dbReference type="InterPro" id="IPR023214">
    <property type="entry name" value="HAD_sf"/>
</dbReference>
<dbReference type="Gene3D" id="3.40.1110.10">
    <property type="entry name" value="Calcium-transporting ATPase, cytoplasmic domain N"/>
    <property type="match status" value="1"/>
</dbReference>
<dbReference type="InterPro" id="IPR050510">
    <property type="entry name" value="Cation_transp_ATPase_P-type"/>
</dbReference>
<evidence type="ECO:0000256" key="2">
    <source>
        <dbReference type="ARBA" id="ARBA00022475"/>
    </source>
</evidence>
<evidence type="ECO:0000256" key="1">
    <source>
        <dbReference type="ARBA" id="ARBA00004651"/>
    </source>
</evidence>
<evidence type="ECO:0000256" key="3">
    <source>
        <dbReference type="ARBA" id="ARBA00022692"/>
    </source>
</evidence>
<feature type="compositionally biased region" description="Basic residues" evidence="6">
    <location>
        <begin position="241"/>
        <end position="252"/>
    </location>
</feature>
<dbReference type="InterPro" id="IPR023298">
    <property type="entry name" value="ATPase_P-typ_TM_dom_sf"/>
</dbReference>
<dbReference type="SUPFAM" id="SSF81665">
    <property type="entry name" value="Calcium ATPase, transmembrane domain M"/>
    <property type="match status" value="1"/>
</dbReference>
<accession>A0A919W2V0</accession>
<keyword evidence="5 7" id="KW-0472">Membrane</keyword>
<evidence type="ECO:0008006" key="10">
    <source>
        <dbReference type="Google" id="ProtNLM"/>
    </source>
</evidence>
<dbReference type="InterPro" id="IPR018303">
    <property type="entry name" value="ATPase_P-typ_P_site"/>
</dbReference>
<sequence length="277" mass="28551">MVTRTGMHTGLGRTAALSQRGRAQCSPLEIQVRRATWLIAVVAVVAGVAFLPVGIGAGLSWSSAISFSIGLIVANVPEGLLPIITLALALAVGVRELARKGAVVKRLSAVETLGWTTVICTDKTGTLTGNRMHVTRLWLGGADVAAETMAGDPHGRALATAAATCTTADPGGGGGELGQQLTGPAAPGTPRQLVRDVRRQAVRSFAGVQAGRVGPQIAEQRGQRLACVRVAHDAVRALQQRRRLRGHERRAAHGVSPSSATSTSVSGRRGVAAAGRP</sequence>
<feature type="transmembrane region" description="Helical" evidence="7">
    <location>
        <begin position="37"/>
        <end position="59"/>
    </location>
</feature>
<organism evidence="8 9">
    <name type="scientific">Actinoplanes auranticolor</name>
    <dbReference type="NCBI Taxonomy" id="47988"/>
    <lineage>
        <taxon>Bacteria</taxon>
        <taxon>Bacillati</taxon>
        <taxon>Actinomycetota</taxon>
        <taxon>Actinomycetes</taxon>
        <taxon>Micromonosporales</taxon>
        <taxon>Micromonosporaceae</taxon>
        <taxon>Actinoplanes</taxon>
    </lineage>
</organism>
<dbReference type="Gene3D" id="1.20.1110.10">
    <property type="entry name" value="Calcium-transporting ATPase, transmembrane domain"/>
    <property type="match status" value="1"/>
</dbReference>
<evidence type="ECO:0000256" key="5">
    <source>
        <dbReference type="ARBA" id="ARBA00023136"/>
    </source>
</evidence>
<keyword evidence="9" id="KW-1185">Reference proteome</keyword>
<dbReference type="InterPro" id="IPR001757">
    <property type="entry name" value="P_typ_ATPase"/>
</dbReference>
<dbReference type="InterPro" id="IPR023299">
    <property type="entry name" value="ATPase_P-typ_cyto_dom_N"/>
</dbReference>
<comment type="subcellular location">
    <subcellularLocation>
        <location evidence="1">Cell membrane</location>
        <topology evidence="1">Multi-pass membrane protein</topology>
    </subcellularLocation>
</comment>
<feature type="transmembrane region" description="Helical" evidence="7">
    <location>
        <begin position="79"/>
        <end position="98"/>
    </location>
</feature>
<feature type="region of interest" description="Disordered" evidence="6">
    <location>
        <begin position="169"/>
        <end position="190"/>
    </location>
</feature>
<evidence type="ECO:0000256" key="7">
    <source>
        <dbReference type="SAM" id="Phobius"/>
    </source>
</evidence>
<dbReference type="PRINTS" id="PR00121">
    <property type="entry name" value="NAKATPASE"/>
</dbReference>
<dbReference type="PANTHER" id="PTHR43294">
    <property type="entry name" value="SODIUM/POTASSIUM-TRANSPORTING ATPASE SUBUNIT ALPHA"/>
    <property type="match status" value="1"/>
</dbReference>
<evidence type="ECO:0000256" key="6">
    <source>
        <dbReference type="SAM" id="MobiDB-lite"/>
    </source>
</evidence>
<feature type="compositionally biased region" description="Low complexity" evidence="6">
    <location>
        <begin position="253"/>
        <end position="266"/>
    </location>
</feature>
<reference evidence="8" key="1">
    <citation type="submission" date="2021-03" db="EMBL/GenBank/DDBJ databases">
        <title>Whole genome shotgun sequence of Actinoplanes auranticolor NBRC 12245.</title>
        <authorList>
            <person name="Komaki H."/>
            <person name="Tamura T."/>
        </authorList>
    </citation>
    <scope>NUCLEOTIDE SEQUENCE</scope>
    <source>
        <strain evidence="8">NBRC 12245</strain>
    </source>
</reference>
<name>A0A919W2V0_9ACTN</name>
<protein>
    <recommendedName>
        <fullName evidence="10">P-type E1-E2 ATPase</fullName>
    </recommendedName>
</protein>
<dbReference type="Gene3D" id="2.70.150.10">
    <property type="entry name" value="Calcium-transporting ATPase, cytoplasmic transduction domain A"/>
    <property type="match status" value="1"/>
</dbReference>
<keyword evidence="3 7" id="KW-0812">Transmembrane</keyword>
<dbReference type="Gene3D" id="3.40.50.1000">
    <property type="entry name" value="HAD superfamily/HAD-like"/>
    <property type="match status" value="1"/>
</dbReference>
<dbReference type="GO" id="GO:0005524">
    <property type="term" value="F:ATP binding"/>
    <property type="evidence" value="ECO:0007669"/>
    <property type="project" value="InterPro"/>
</dbReference>